<dbReference type="CDD" id="cd07440">
    <property type="entry name" value="RGS"/>
    <property type="match status" value="1"/>
</dbReference>
<dbReference type="InterPro" id="IPR016137">
    <property type="entry name" value="RGS"/>
</dbReference>
<dbReference type="InterPro" id="IPR036305">
    <property type="entry name" value="RGS_sf"/>
</dbReference>
<evidence type="ECO:0000259" key="1">
    <source>
        <dbReference type="PROSITE" id="PS50132"/>
    </source>
</evidence>
<keyword evidence="3" id="KW-1185">Reference proteome</keyword>
<reference evidence="2 3" key="1">
    <citation type="journal article" date="2018" name="MBio">
        <title>Comparative Genomics Reveals the Core Gene Toolbox for the Fungus-Insect Symbiosis.</title>
        <authorList>
            <person name="Wang Y."/>
            <person name="Stata M."/>
            <person name="Wang W."/>
            <person name="Stajich J.E."/>
            <person name="White M.M."/>
            <person name="Moncalvo J.M."/>
        </authorList>
    </citation>
    <scope>NUCLEOTIDE SEQUENCE [LARGE SCALE GENOMIC DNA]</scope>
    <source>
        <strain evidence="2 3">SWE-8-4</strain>
    </source>
</reference>
<dbReference type="AlphaFoldDB" id="A0A2T9Z0M5"/>
<protein>
    <recommendedName>
        <fullName evidence="1">RGS domain-containing protein</fullName>
    </recommendedName>
</protein>
<dbReference type="EMBL" id="MBFR01000003">
    <property type="protein sequence ID" value="PVU98123.1"/>
    <property type="molecule type" value="Genomic_DNA"/>
</dbReference>
<dbReference type="Gene3D" id="1.10.167.10">
    <property type="entry name" value="Regulator of G-protein Signalling 4, domain 2"/>
    <property type="match status" value="1"/>
</dbReference>
<proteinExistence type="predicted"/>
<name>A0A2T9Z0M5_9FUNG</name>
<gene>
    <name evidence="2" type="ORF">BB561_000127</name>
</gene>
<dbReference type="Pfam" id="PF00615">
    <property type="entry name" value="RGS"/>
    <property type="match status" value="1"/>
</dbReference>
<dbReference type="STRING" id="133385.A0A2T9Z0M5"/>
<dbReference type="Proteomes" id="UP000245383">
    <property type="component" value="Unassembled WGS sequence"/>
</dbReference>
<organism evidence="2 3">
    <name type="scientific">Smittium simulii</name>
    <dbReference type="NCBI Taxonomy" id="133385"/>
    <lineage>
        <taxon>Eukaryota</taxon>
        <taxon>Fungi</taxon>
        <taxon>Fungi incertae sedis</taxon>
        <taxon>Zoopagomycota</taxon>
        <taxon>Kickxellomycotina</taxon>
        <taxon>Harpellomycetes</taxon>
        <taxon>Harpellales</taxon>
        <taxon>Legeriomycetaceae</taxon>
        <taxon>Smittium</taxon>
    </lineage>
</organism>
<evidence type="ECO:0000313" key="3">
    <source>
        <dbReference type="Proteomes" id="UP000245383"/>
    </source>
</evidence>
<feature type="domain" description="RGS" evidence="1">
    <location>
        <begin position="34"/>
        <end position="139"/>
    </location>
</feature>
<sequence>MLWKKKSNTTNKISEKVPESYISISEFSKNFTNDISSILNSKISISYLFISLILDFSPEVLLFYLEVNEYLKNQLKPKEYRKNHAQKIINTFIKSSSPLEININSSIKQSLLDSMFNEDIPLNIFQKSHAQAFKQLESNLTNFIQKPIYFQMINHIVAFNNSFEKKEQIYHVIASQITLALKKSYGIYVLDSETLHSDADYLRSKSTSLTSSDLRTSLEAWARIFANKYLNTNLPTYNESCTTVEAMNPGLWDLNRKKDIITGGADSETTCTLKAYISSNSAPAIPDGLRGFANDQGMSNTRSIFDTISTRGPSMITQKKSQFFRSKWLFWSKKET</sequence>
<comment type="caution">
    <text evidence="2">The sequence shown here is derived from an EMBL/GenBank/DDBJ whole genome shotgun (WGS) entry which is preliminary data.</text>
</comment>
<dbReference type="InterPro" id="IPR044926">
    <property type="entry name" value="RGS_subdomain_2"/>
</dbReference>
<dbReference type="SMART" id="SM00315">
    <property type="entry name" value="RGS"/>
    <property type="match status" value="1"/>
</dbReference>
<dbReference type="OrthoDB" id="196547at2759"/>
<dbReference type="SUPFAM" id="SSF48097">
    <property type="entry name" value="Regulator of G-protein signaling, RGS"/>
    <property type="match status" value="1"/>
</dbReference>
<evidence type="ECO:0000313" key="2">
    <source>
        <dbReference type="EMBL" id="PVU98123.1"/>
    </source>
</evidence>
<dbReference type="PROSITE" id="PS50132">
    <property type="entry name" value="RGS"/>
    <property type="match status" value="1"/>
</dbReference>
<accession>A0A2T9Z0M5</accession>